<dbReference type="Proteomes" id="UP001595699">
    <property type="component" value="Unassembled WGS sequence"/>
</dbReference>
<comment type="caution">
    <text evidence="1">The sequence shown here is derived from an EMBL/GenBank/DDBJ whole genome shotgun (WGS) entry which is preliminary data.</text>
</comment>
<protein>
    <recommendedName>
        <fullName evidence="3">WD40 repeat domain-containing protein</fullName>
    </recommendedName>
</protein>
<evidence type="ECO:0000313" key="1">
    <source>
        <dbReference type="EMBL" id="MFC3762455.1"/>
    </source>
</evidence>
<keyword evidence="2" id="KW-1185">Reference proteome</keyword>
<accession>A0ABV7YAX0</accession>
<gene>
    <name evidence="1" type="ORF">ACFOUW_16560</name>
</gene>
<name>A0ABV7YAX0_9ACTN</name>
<dbReference type="SUPFAM" id="SSF50998">
    <property type="entry name" value="Quinoprotein alcohol dehydrogenase-like"/>
    <property type="match status" value="1"/>
</dbReference>
<proteinExistence type="predicted"/>
<organism evidence="1 2">
    <name type="scientific">Tenggerimyces flavus</name>
    <dbReference type="NCBI Taxonomy" id="1708749"/>
    <lineage>
        <taxon>Bacteria</taxon>
        <taxon>Bacillati</taxon>
        <taxon>Actinomycetota</taxon>
        <taxon>Actinomycetes</taxon>
        <taxon>Propionibacteriales</taxon>
        <taxon>Nocardioidaceae</taxon>
        <taxon>Tenggerimyces</taxon>
    </lineage>
</organism>
<evidence type="ECO:0000313" key="2">
    <source>
        <dbReference type="Proteomes" id="UP001595699"/>
    </source>
</evidence>
<dbReference type="InterPro" id="IPR011047">
    <property type="entry name" value="Quinoprotein_ADH-like_sf"/>
</dbReference>
<evidence type="ECO:0008006" key="3">
    <source>
        <dbReference type="Google" id="ProtNLM"/>
    </source>
</evidence>
<sequence>MDVLTCGHVAHKGNGRLCRHLLGEGSDLEDRVWHLTGTGLDRDVVCTACDTSDEPLDLVEACEGCVERAQEDDANVIAIRGAPGVGVRDEPIRTDTWRTPLPHEVIDVAAVPDSPATWLLLTPDRVLRWNADTGEVDREARYELATHSFEVWAEREPRTRVHAADGGRYVAVGVDYGRFGKVLDLDTGSVTMELDRGEYHQNTVPFPLAFVSTEDGLRLVHGTAWNRLDVSDPATGELLTRRDFVSVGNERPEHYSGDFQGRLHLSRTGRYLGLDGWAWSPAGLPRVFDLHRWLRVNVWESEDGPSLLTLALRWYLWETPMCWTDDELFVVWGIGPDDEIIVPGVRVFDPLTGHEVRAFAGPTGSGALFSAGSALYSADPGGLTRWDLSTGERTGTVTGFVPTHHHPASRELVELRDGAMVRWRLPG</sequence>
<dbReference type="EMBL" id="JBHRZH010000015">
    <property type="protein sequence ID" value="MFC3762455.1"/>
    <property type="molecule type" value="Genomic_DNA"/>
</dbReference>
<dbReference type="RefSeq" id="WP_205118749.1">
    <property type="nucleotide sequence ID" value="NZ_JAFBCM010000001.1"/>
</dbReference>
<reference evidence="2" key="1">
    <citation type="journal article" date="2019" name="Int. J. Syst. Evol. Microbiol.">
        <title>The Global Catalogue of Microorganisms (GCM) 10K type strain sequencing project: providing services to taxonomists for standard genome sequencing and annotation.</title>
        <authorList>
            <consortium name="The Broad Institute Genomics Platform"/>
            <consortium name="The Broad Institute Genome Sequencing Center for Infectious Disease"/>
            <person name="Wu L."/>
            <person name="Ma J."/>
        </authorList>
    </citation>
    <scope>NUCLEOTIDE SEQUENCE [LARGE SCALE GENOMIC DNA]</scope>
    <source>
        <strain evidence="2">CGMCC 4.7241</strain>
    </source>
</reference>